<dbReference type="InterPro" id="IPR053158">
    <property type="entry name" value="CapK_Type1_Caps_Biosynth"/>
</dbReference>
<reference evidence="1 2" key="1">
    <citation type="submission" date="2021-05" db="EMBL/GenBank/DDBJ databases">
        <title>Draft genomes of bacteria isolated from model marine particles.</title>
        <authorList>
            <person name="Datta M.S."/>
            <person name="Schwartzman J.A."/>
            <person name="Enke T.N."/>
            <person name="Saavedra J."/>
            <person name="Cermak N."/>
            <person name="Cordero O.X."/>
        </authorList>
    </citation>
    <scope>NUCLEOTIDE SEQUENCE [LARGE SCALE GENOMIC DNA]</scope>
    <source>
        <strain evidence="1 2">D2M19</strain>
    </source>
</reference>
<dbReference type="EMBL" id="JAHKPV010000021">
    <property type="protein sequence ID" value="MBU2875234.1"/>
    <property type="molecule type" value="Genomic_DNA"/>
</dbReference>
<dbReference type="RefSeq" id="WP_216009042.1">
    <property type="nucleotide sequence ID" value="NZ_JAHKPV010000021.1"/>
</dbReference>
<evidence type="ECO:0000313" key="1">
    <source>
        <dbReference type="EMBL" id="MBU2875234.1"/>
    </source>
</evidence>
<sequence length="453" mass="51365">MKSFTEAIYYRSPTLLQNLLVSAYGYKLYHKRYAGSLYRDIMEKVRLSRSWSSEEIEAYQSERLHEMVKHCRLNIPYYQQQFSEHGIHENDITATEHITRLPILQKETLKENSQLFSQPGTKPFMLQHTSGSTGTPLALEVDERTYKLAMALLVDHEETHGVPFGAKRATFAGRMLKPADDMKPPFSRFNRAENQKLFSSYHLNGKTFPHYQKELDQFQPIELIGYPSAIYDLASQYQNSDSKPGFQPKAIITNSESLLVWQRETIESVFGCTVYDYYGTAEYVMFAGQDKAGVYQPNPLIGIAEVDVRSDTIDTGNLLATSLSNRQMPLLRYNLGDTATLANANHPTVGTPTLKSINGRIDDYIETRDGRFVGRIDHIFKGVSGVREAQVVQVFPGSATVKLVKDSSSSFNETSLISNCKQRLGDDFQIAIEFVSEIERGKNGKFRSVVRQK</sequence>
<organism evidence="1 2">
    <name type="scientific">Marinobacter salexigens</name>
    <dbReference type="NCBI Taxonomy" id="1925763"/>
    <lineage>
        <taxon>Bacteria</taxon>
        <taxon>Pseudomonadati</taxon>
        <taxon>Pseudomonadota</taxon>
        <taxon>Gammaproteobacteria</taxon>
        <taxon>Pseudomonadales</taxon>
        <taxon>Marinobacteraceae</taxon>
        <taxon>Marinobacter</taxon>
    </lineage>
</organism>
<keyword evidence="2" id="KW-1185">Reference proteome</keyword>
<protein>
    <recommendedName>
        <fullName evidence="3">Phenylacetate-CoA ligase</fullName>
    </recommendedName>
</protein>
<name>A0ABS6AAX0_9GAMM</name>
<evidence type="ECO:0000313" key="2">
    <source>
        <dbReference type="Proteomes" id="UP000753376"/>
    </source>
</evidence>
<dbReference type="Proteomes" id="UP000753376">
    <property type="component" value="Unassembled WGS sequence"/>
</dbReference>
<dbReference type="PANTHER" id="PTHR36932:SF1">
    <property type="entry name" value="CAPSULAR POLYSACCHARIDE BIOSYNTHESIS PROTEIN"/>
    <property type="match status" value="1"/>
</dbReference>
<dbReference type="PANTHER" id="PTHR36932">
    <property type="entry name" value="CAPSULAR POLYSACCHARIDE BIOSYNTHESIS PROTEIN"/>
    <property type="match status" value="1"/>
</dbReference>
<proteinExistence type="predicted"/>
<accession>A0ABS6AAX0</accession>
<gene>
    <name evidence="1" type="ORF">KO508_14610</name>
</gene>
<comment type="caution">
    <text evidence="1">The sequence shown here is derived from an EMBL/GenBank/DDBJ whole genome shotgun (WGS) entry which is preliminary data.</text>
</comment>
<evidence type="ECO:0008006" key="3">
    <source>
        <dbReference type="Google" id="ProtNLM"/>
    </source>
</evidence>